<evidence type="ECO:0000259" key="2">
    <source>
        <dbReference type="Pfam" id="PF13239"/>
    </source>
</evidence>
<keyword evidence="1" id="KW-0812">Transmembrane</keyword>
<reference evidence="4" key="1">
    <citation type="submission" date="2017-09" db="EMBL/GenBank/DDBJ databases">
        <title>Genome sequence of Nannocystis excedens DSM 71.</title>
        <authorList>
            <person name="Blom J."/>
        </authorList>
    </citation>
    <scope>NUCLEOTIDE SEQUENCE [LARGE SCALE GENOMIC DNA]</scope>
    <source>
        <strain evidence="4">type strain: E19</strain>
    </source>
</reference>
<name>A0A2C9D637_9HYPH</name>
<evidence type="ECO:0000256" key="1">
    <source>
        <dbReference type="SAM" id="Phobius"/>
    </source>
</evidence>
<dbReference type="Proteomes" id="UP000223606">
    <property type="component" value="Chromosome 1"/>
</dbReference>
<evidence type="ECO:0000313" key="3">
    <source>
        <dbReference type="EMBL" id="SON55608.1"/>
    </source>
</evidence>
<sequence length="69" mass="7771">MKNASPAQMLLGLRIHAAAFVATIIVLFAVNVMVGPPYWVGWVLLGWCIGLISHWWSVRYHTSHRTDPN</sequence>
<gene>
    <name evidence="3" type="ORF">HDIA_2067</name>
</gene>
<dbReference type="OrthoDB" id="5145586at2"/>
<protein>
    <recommendedName>
        <fullName evidence="2">2TM domain-containing protein</fullName>
    </recommendedName>
</protein>
<feature type="transmembrane region" description="Helical" evidence="1">
    <location>
        <begin position="12"/>
        <end position="33"/>
    </location>
</feature>
<proteinExistence type="predicted"/>
<dbReference type="InterPro" id="IPR025698">
    <property type="entry name" value="2TM_dom"/>
</dbReference>
<accession>A0A2C9D637</accession>
<keyword evidence="4" id="KW-1185">Reference proteome</keyword>
<keyword evidence="1" id="KW-1133">Transmembrane helix</keyword>
<evidence type="ECO:0000313" key="4">
    <source>
        <dbReference type="Proteomes" id="UP000223606"/>
    </source>
</evidence>
<dbReference type="EMBL" id="LT960614">
    <property type="protein sequence ID" value="SON55608.1"/>
    <property type="molecule type" value="Genomic_DNA"/>
</dbReference>
<feature type="domain" description="2TM" evidence="2">
    <location>
        <begin position="9"/>
        <end position="59"/>
    </location>
</feature>
<dbReference type="KEGG" id="hdi:HDIA_2067"/>
<dbReference type="RefSeq" id="WP_099556095.1">
    <property type="nucleotide sequence ID" value="NZ_LT960614.1"/>
</dbReference>
<organism evidence="3 4">
    <name type="scientific">Hartmannibacter diazotrophicus</name>
    <dbReference type="NCBI Taxonomy" id="1482074"/>
    <lineage>
        <taxon>Bacteria</taxon>
        <taxon>Pseudomonadati</taxon>
        <taxon>Pseudomonadota</taxon>
        <taxon>Alphaproteobacteria</taxon>
        <taxon>Hyphomicrobiales</taxon>
        <taxon>Pleomorphomonadaceae</taxon>
        <taxon>Hartmannibacter</taxon>
    </lineage>
</organism>
<feature type="transmembrane region" description="Helical" evidence="1">
    <location>
        <begin position="39"/>
        <end position="58"/>
    </location>
</feature>
<dbReference type="AlphaFoldDB" id="A0A2C9D637"/>
<dbReference type="Pfam" id="PF13239">
    <property type="entry name" value="2TM"/>
    <property type="match status" value="1"/>
</dbReference>
<keyword evidence="1" id="KW-0472">Membrane</keyword>